<dbReference type="AlphaFoldDB" id="A0A182URR3"/>
<evidence type="ECO:0000313" key="9">
    <source>
        <dbReference type="Proteomes" id="UP000075903"/>
    </source>
</evidence>
<dbReference type="VEuPathDB" id="VectorBase:AMEM21_012008"/>
<dbReference type="GO" id="GO:0016020">
    <property type="term" value="C:membrane"/>
    <property type="evidence" value="ECO:0007669"/>
    <property type="project" value="UniProtKB-SubCell"/>
</dbReference>
<dbReference type="EnsemblMetazoa" id="AMEM002488-RA">
    <property type="protein sequence ID" value="AMEM002488-PA"/>
    <property type="gene ID" value="AMEM002488"/>
</dbReference>
<keyword evidence="9" id="KW-1185">Reference proteome</keyword>
<dbReference type="InterPro" id="IPR036259">
    <property type="entry name" value="MFS_trans_sf"/>
</dbReference>
<evidence type="ECO:0000256" key="5">
    <source>
        <dbReference type="ARBA" id="ARBA00023180"/>
    </source>
</evidence>
<dbReference type="InterPro" id="IPR003663">
    <property type="entry name" value="Sugar/inositol_transpt"/>
</dbReference>
<feature type="transmembrane region" description="Helical" evidence="6">
    <location>
        <begin position="346"/>
        <end position="367"/>
    </location>
</feature>
<dbReference type="PROSITE" id="PS00217">
    <property type="entry name" value="SUGAR_TRANSPORT_2"/>
    <property type="match status" value="2"/>
</dbReference>
<keyword evidence="4 6" id="KW-0472">Membrane</keyword>
<sequence>MEPSDHEEASVLYSPGREPKIVPHINANARKFIKSWCNDTIYETYESVFSEGNLETFWSAVVSIFLVGGVIGSLGGAWVADRLGRKRSFLLCGFLLFVGGVCFQFCQTLSSVELLMAGRFLVGLAAGLTTSTVPMYLTELAPLGLRGALGVFCSMGVTGGVVVGQIISLEEIFGTEEHWQFALSFYVILVVIFFVPYPWLPESPKYLFVIRRRQDEAVNELKRVAGKKVRDEYVREQIDAMRRECTPENDEESCGDGQKLFEVGPRPAAMAMGSLASWGCNFIVAMLFTTLQSAWGAFVFLPFAFTCVALTVLLRIYLPETRGKHISQIVPLVAKGFNSKPLESGWTLRLVGLGAITSLGASIPVGYNIGVINAPTEFIKHWSNETIYRRYNVLLSDDSLRAIIASIISIALIGGVIGSLQGAYLADKYGRKKSFLFCALLLTGGALCFLCCRAASSVELLLLGRLLVGLASGLTTGVIPMYLAEVSPIKLRGAMGVLCPLGLTTGVVVAQVASLEQALGTEEHWHYALGCFAVLNLFCYAFYFWIPESPKYLYSVKGDQAGSLRAIRKLFGRHTIGDDYIKLQMECANGQNSPSSQEDGQPQVNRSLWSVVRDPTLTLPLVLVCALQGGQQLSGINAVRIAHPFWRYPWQIIKR</sequence>
<evidence type="ECO:0000313" key="8">
    <source>
        <dbReference type="EnsemblMetazoa" id="AMEM002488-PA"/>
    </source>
</evidence>
<feature type="transmembrane region" description="Helical" evidence="6">
    <location>
        <begin position="179"/>
        <end position="200"/>
    </location>
</feature>
<feature type="transmembrane region" description="Helical" evidence="6">
    <location>
        <begin position="57"/>
        <end position="80"/>
    </location>
</feature>
<accession>A0A182URR3</accession>
<keyword evidence="2 6" id="KW-0812">Transmembrane</keyword>
<evidence type="ECO:0000256" key="4">
    <source>
        <dbReference type="ARBA" id="ARBA00023136"/>
    </source>
</evidence>
<dbReference type="SUPFAM" id="SSF103473">
    <property type="entry name" value="MFS general substrate transporter"/>
    <property type="match status" value="2"/>
</dbReference>
<dbReference type="VEuPathDB" id="VectorBase:AMEM002488"/>
<keyword evidence="3 6" id="KW-1133">Transmembrane helix</keyword>
<dbReference type="Gene3D" id="1.20.1250.20">
    <property type="entry name" value="MFS general substrate transporter like domains"/>
    <property type="match status" value="3"/>
</dbReference>
<dbReference type="InterPro" id="IPR045263">
    <property type="entry name" value="GLUT"/>
</dbReference>
<feature type="transmembrane region" description="Helical" evidence="6">
    <location>
        <begin position="495"/>
        <end position="513"/>
    </location>
</feature>
<evidence type="ECO:0000256" key="1">
    <source>
        <dbReference type="ARBA" id="ARBA00004141"/>
    </source>
</evidence>
<evidence type="ECO:0000256" key="3">
    <source>
        <dbReference type="ARBA" id="ARBA00022989"/>
    </source>
</evidence>
<protein>
    <recommendedName>
        <fullName evidence="7">Major facilitator superfamily (MFS) profile domain-containing protein</fullName>
    </recommendedName>
</protein>
<feature type="domain" description="Major facilitator superfamily (MFS) profile" evidence="7">
    <location>
        <begin position="1"/>
        <end position="551"/>
    </location>
</feature>
<reference evidence="8" key="1">
    <citation type="submission" date="2020-05" db="UniProtKB">
        <authorList>
            <consortium name="EnsemblMetazoa"/>
        </authorList>
    </citation>
    <scope>IDENTIFICATION</scope>
    <source>
        <strain evidence="8">MAF</strain>
    </source>
</reference>
<feature type="transmembrane region" description="Helical" evidence="6">
    <location>
        <begin position="525"/>
        <end position="546"/>
    </location>
</feature>
<dbReference type="PANTHER" id="PTHR23503">
    <property type="entry name" value="SOLUTE CARRIER FAMILY 2"/>
    <property type="match status" value="1"/>
</dbReference>
<feature type="transmembrane region" description="Helical" evidence="6">
    <location>
        <begin position="268"/>
        <end position="288"/>
    </location>
</feature>
<dbReference type="VEuPathDB" id="VectorBase:AMEM21_000765"/>
<dbReference type="PRINTS" id="PR00171">
    <property type="entry name" value="SUGRTRNSPORT"/>
</dbReference>
<keyword evidence="5" id="KW-0325">Glycoprotein</keyword>
<name>A0A182URR3_ANOME</name>
<dbReference type="PROSITE" id="PS50850">
    <property type="entry name" value="MFS"/>
    <property type="match status" value="1"/>
</dbReference>
<comment type="subcellular location">
    <subcellularLocation>
        <location evidence="1">Membrane</location>
        <topology evidence="1">Multi-pass membrane protein</topology>
    </subcellularLocation>
</comment>
<feature type="transmembrane region" description="Helical" evidence="6">
    <location>
        <begin position="149"/>
        <end position="167"/>
    </location>
</feature>
<feature type="transmembrane region" description="Helical" evidence="6">
    <location>
        <begin position="89"/>
        <end position="110"/>
    </location>
</feature>
<dbReference type="STRING" id="30066.A0A182URR3"/>
<feature type="transmembrane region" description="Helical" evidence="6">
    <location>
        <begin position="435"/>
        <end position="456"/>
    </location>
</feature>
<dbReference type="InterPro" id="IPR020846">
    <property type="entry name" value="MFS_dom"/>
</dbReference>
<organism evidence="8 9">
    <name type="scientific">Anopheles merus</name>
    <name type="common">Mosquito</name>
    <dbReference type="NCBI Taxonomy" id="30066"/>
    <lineage>
        <taxon>Eukaryota</taxon>
        <taxon>Metazoa</taxon>
        <taxon>Ecdysozoa</taxon>
        <taxon>Arthropoda</taxon>
        <taxon>Hexapoda</taxon>
        <taxon>Insecta</taxon>
        <taxon>Pterygota</taxon>
        <taxon>Neoptera</taxon>
        <taxon>Endopterygota</taxon>
        <taxon>Diptera</taxon>
        <taxon>Nematocera</taxon>
        <taxon>Culicoidea</taxon>
        <taxon>Culicidae</taxon>
        <taxon>Anophelinae</taxon>
        <taxon>Anopheles</taxon>
    </lineage>
</organism>
<evidence type="ECO:0000256" key="6">
    <source>
        <dbReference type="SAM" id="Phobius"/>
    </source>
</evidence>
<feature type="transmembrane region" description="Helical" evidence="6">
    <location>
        <begin position="294"/>
        <end position="318"/>
    </location>
</feature>
<dbReference type="Proteomes" id="UP000075903">
    <property type="component" value="Unassembled WGS sequence"/>
</dbReference>
<dbReference type="PROSITE" id="PS00216">
    <property type="entry name" value="SUGAR_TRANSPORT_1"/>
    <property type="match status" value="2"/>
</dbReference>
<dbReference type="Pfam" id="PF00083">
    <property type="entry name" value="Sugar_tr"/>
    <property type="match status" value="3"/>
</dbReference>
<feature type="transmembrane region" description="Helical" evidence="6">
    <location>
        <begin position="402"/>
        <end position="423"/>
    </location>
</feature>
<dbReference type="GO" id="GO:0015149">
    <property type="term" value="F:hexose transmembrane transporter activity"/>
    <property type="evidence" value="ECO:0007669"/>
    <property type="project" value="TreeGrafter"/>
</dbReference>
<dbReference type="InterPro" id="IPR005829">
    <property type="entry name" value="Sugar_transporter_CS"/>
</dbReference>
<evidence type="ECO:0000259" key="7">
    <source>
        <dbReference type="PROSITE" id="PS50850"/>
    </source>
</evidence>
<evidence type="ECO:0000256" key="2">
    <source>
        <dbReference type="ARBA" id="ARBA00022692"/>
    </source>
</evidence>
<feature type="transmembrane region" description="Helical" evidence="6">
    <location>
        <begin position="116"/>
        <end position="137"/>
    </location>
</feature>
<dbReference type="InterPro" id="IPR005828">
    <property type="entry name" value="MFS_sugar_transport-like"/>
</dbReference>
<feature type="transmembrane region" description="Helical" evidence="6">
    <location>
        <begin position="462"/>
        <end position="483"/>
    </location>
</feature>
<proteinExistence type="predicted"/>
<dbReference type="PANTHER" id="PTHR23503:SF127">
    <property type="entry name" value="FI08437P-RELATED"/>
    <property type="match status" value="1"/>
</dbReference>